<organism evidence="2 3">
    <name type="scientific">Portunus trituberculatus</name>
    <name type="common">Swimming crab</name>
    <name type="synonym">Neptunus trituberculatus</name>
    <dbReference type="NCBI Taxonomy" id="210409"/>
    <lineage>
        <taxon>Eukaryota</taxon>
        <taxon>Metazoa</taxon>
        <taxon>Ecdysozoa</taxon>
        <taxon>Arthropoda</taxon>
        <taxon>Crustacea</taxon>
        <taxon>Multicrustacea</taxon>
        <taxon>Malacostraca</taxon>
        <taxon>Eumalacostraca</taxon>
        <taxon>Eucarida</taxon>
        <taxon>Decapoda</taxon>
        <taxon>Pleocyemata</taxon>
        <taxon>Brachyura</taxon>
        <taxon>Eubrachyura</taxon>
        <taxon>Portunoidea</taxon>
        <taxon>Portunidae</taxon>
        <taxon>Portuninae</taxon>
        <taxon>Portunus</taxon>
    </lineage>
</organism>
<dbReference type="Proteomes" id="UP000324222">
    <property type="component" value="Unassembled WGS sequence"/>
</dbReference>
<accession>A0A5B7D5B7</accession>
<sequence length="161" mass="17626">MAQMIAMTGIVAVIMLLSIKVTKAVVVCVVHPDCNAMPRHPGLAWSGRVLSYSVLQWAQVIGTEDCSSQLLGGSEWRCGSLAQASPGECRAAGITYGLTDCITRLFASSICIHLDIYLDFVSSVCFHYNTVNQESTPNGTREGNKDIQLLLLLRLEDWHVR</sequence>
<reference evidence="2 3" key="1">
    <citation type="submission" date="2019-05" db="EMBL/GenBank/DDBJ databases">
        <title>Another draft genome of Portunus trituberculatus and its Hox gene families provides insights of decapod evolution.</title>
        <authorList>
            <person name="Jeong J.-H."/>
            <person name="Song I."/>
            <person name="Kim S."/>
            <person name="Choi T."/>
            <person name="Kim D."/>
            <person name="Ryu S."/>
            <person name="Kim W."/>
        </authorList>
    </citation>
    <scope>NUCLEOTIDE SEQUENCE [LARGE SCALE GENOMIC DNA]</scope>
    <source>
        <tissue evidence="2">Muscle</tissue>
    </source>
</reference>
<protein>
    <recommendedName>
        <fullName evidence="4">Secreted protein</fullName>
    </recommendedName>
</protein>
<keyword evidence="3" id="KW-1185">Reference proteome</keyword>
<evidence type="ECO:0008006" key="4">
    <source>
        <dbReference type="Google" id="ProtNLM"/>
    </source>
</evidence>
<keyword evidence="1" id="KW-0732">Signal</keyword>
<evidence type="ECO:0000313" key="2">
    <source>
        <dbReference type="EMBL" id="MPC16374.1"/>
    </source>
</evidence>
<feature type="chain" id="PRO_5022748523" description="Secreted protein" evidence="1">
    <location>
        <begin position="25"/>
        <end position="161"/>
    </location>
</feature>
<dbReference type="AlphaFoldDB" id="A0A5B7D5B7"/>
<dbReference type="EMBL" id="VSRR010000501">
    <property type="protein sequence ID" value="MPC16374.1"/>
    <property type="molecule type" value="Genomic_DNA"/>
</dbReference>
<evidence type="ECO:0000313" key="3">
    <source>
        <dbReference type="Proteomes" id="UP000324222"/>
    </source>
</evidence>
<comment type="caution">
    <text evidence="2">The sequence shown here is derived from an EMBL/GenBank/DDBJ whole genome shotgun (WGS) entry which is preliminary data.</text>
</comment>
<name>A0A5B7D5B7_PORTR</name>
<evidence type="ECO:0000256" key="1">
    <source>
        <dbReference type="SAM" id="SignalP"/>
    </source>
</evidence>
<gene>
    <name evidence="2" type="ORF">E2C01_009198</name>
</gene>
<proteinExistence type="predicted"/>
<feature type="signal peptide" evidence="1">
    <location>
        <begin position="1"/>
        <end position="24"/>
    </location>
</feature>